<accession>T1CYJ2</accession>
<gene>
    <name evidence="4" type="ORF">B1B_02253</name>
</gene>
<protein>
    <submittedName>
        <fullName evidence="4">Alpha-amylase</fullName>
    </submittedName>
</protein>
<name>T1CYJ2_9ZZZZ</name>
<dbReference type="InterPro" id="IPR011330">
    <property type="entry name" value="Glyco_hydro/deAcase_b/a-brl"/>
</dbReference>
<organism evidence="4">
    <name type="scientific">mine drainage metagenome</name>
    <dbReference type="NCBI Taxonomy" id="410659"/>
    <lineage>
        <taxon>unclassified sequences</taxon>
        <taxon>metagenomes</taxon>
        <taxon>ecological metagenomes</taxon>
    </lineage>
</organism>
<dbReference type="Pfam" id="PF03065">
    <property type="entry name" value="Glyco_hydro_57"/>
    <property type="match status" value="1"/>
</dbReference>
<comment type="caution">
    <text evidence="4">The sequence shown here is derived from an EMBL/GenBank/DDBJ whole genome shotgun (WGS) entry which is preliminary data.</text>
</comment>
<dbReference type="CDD" id="cd10795">
    <property type="entry name" value="GH57N_MJA1_like"/>
    <property type="match status" value="1"/>
</dbReference>
<feature type="non-terminal residue" evidence="4">
    <location>
        <position position="287"/>
    </location>
</feature>
<dbReference type="PANTHER" id="PTHR36306">
    <property type="entry name" value="ALPHA-AMYLASE-RELATED-RELATED"/>
    <property type="match status" value="1"/>
</dbReference>
<dbReference type="PANTHER" id="PTHR36306:SF1">
    <property type="entry name" value="ALPHA-AMYLASE-RELATED"/>
    <property type="match status" value="1"/>
</dbReference>
<reference evidence="4" key="1">
    <citation type="submission" date="2013-08" db="EMBL/GenBank/DDBJ databases">
        <authorList>
            <person name="Mendez C."/>
            <person name="Richter M."/>
            <person name="Ferrer M."/>
            <person name="Sanchez J."/>
        </authorList>
    </citation>
    <scope>NUCLEOTIDE SEQUENCE</scope>
</reference>
<dbReference type="AlphaFoldDB" id="T1CYJ2"/>
<proteinExistence type="inferred from homology"/>
<feature type="domain" description="Glycoside hydrolase family 57 N-terminal" evidence="3">
    <location>
        <begin position="7"/>
        <end position="277"/>
    </location>
</feature>
<dbReference type="GO" id="GO:0003824">
    <property type="term" value="F:catalytic activity"/>
    <property type="evidence" value="ECO:0007669"/>
    <property type="project" value="InterPro"/>
</dbReference>
<dbReference type="InterPro" id="IPR052046">
    <property type="entry name" value="GH57_Enzymes"/>
</dbReference>
<dbReference type="Gene3D" id="3.20.110.20">
    <property type="match status" value="1"/>
</dbReference>
<keyword evidence="2" id="KW-0119">Carbohydrate metabolism</keyword>
<dbReference type="SUPFAM" id="SSF88713">
    <property type="entry name" value="Glycoside hydrolase/deacetylase"/>
    <property type="match status" value="1"/>
</dbReference>
<evidence type="ECO:0000256" key="2">
    <source>
        <dbReference type="ARBA" id="ARBA00023277"/>
    </source>
</evidence>
<reference evidence="4" key="2">
    <citation type="journal article" date="2014" name="ISME J.">
        <title>Microbial stratification in low pH oxic and suboxic macroscopic growths along an acid mine drainage.</title>
        <authorList>
            <person name="Mendez-Garcia C."/>
            <person name="Mesa V."/>
            <person name="Sprenger R.R."/>
            <person name="Richter M."/>
            <person name="Diez M.S."/>
            <person name="Solano J."/>
            <person name="Bargiela R."/>
            <person name="Golyshina O.V."/>
            <person name="Manteca A."/>
            <person name="Ramos J.L."/>
            <person name="Gallego J.R."/>
            <person name="Llorente I."/>
            <person name="Martins Dos Santos V.A."/>
            <person name="Jensen O.N."/>
            <person name="Pelaez A.I."/>
            <person name="Sanchez J."/>
            <person name="Ferrer M."/>
        </authorList>
    </citation>
    <scope>NUCLEOTIDE SEQUENCE</scope>
</reference>
<dbReference type="GO" id="GO:0005975">
    <property type="term" value="P:carbohydrate metabolic process"/>
    <property type="evidence" value="ECO:0007669"/>
    <property type="project" value="InterPro"/>
</dbReference>
<evidence type="ECO:0000313" key="4">
    <source>
        <dbReference type="EMBL" id="EQD75205.1"/>
    </source>
</evidence>
<sequence length="287" mass="32684">MTQIVLELHLHQPWRLGRFRYLDLGSGRSYFDVPRNLEIFRTIAERSYRPTLDRLLALLDEYPDFRLSLSVTGTFLEQAREAAPDVVERLQAMVGSGRVGLVAETYYHSLAFLLPPPELRDEVELHCELLRQTFREDPRTLRMTELAYSDGLARFAEARGFRAMLAEGWPGILHGRSPTYRYCSATASTLTLLMRHFPLSDDIAFRFSARDWSEYPLTSEKFAGWLAATPGDFIGLFMDFETFGEHQPSESGILEFLSHLPGSVRRHPGLTWATVDEAAVGPPRDSI</sequence>
<dbReference type="InterPro" id="IPR004300">
    <property type="entry name" value="Glyco_hydro_57_N"/>
</dbReference>
<evidence type="ECO:0000259" key="3">
    <source>
        <dbReference type="Pfam" id="PF03065"/>
    </source>
</evidence>
<comment type="similarity">
    <text evidence="1">Belongs to the glycosyl hydrolase 57 family.</text>
</comment>
<dbReference type="EMBL" id="AUZY01001328">
    <property type="protein sequence ID" value="EQD75205.1"/>
    <property type="molecule type" value="Genomic_DNA"/>
</dbReference>
<evidence type="ECO:0000256" key="1">
    <source>
        <dbReference type="ARBA" id="ARBA00006821"/>
    </source>
</evidence>